<protein>
    <submittedName>
        <fullName evidence="2">Mandelate racemase/muconate lactonizing enzyme family protein</fullName>
    </submittedName>
</protein>
<dbReference type="SMART" id="SM00922">
    <property type="entry name" value="MR_MLE"/>
    <property type="match status" value="1"/>
</dbReference>
<dbReference type="InterPro" id="IPR029065">
    <property type="entry name" value="Enolase_C-like"/>
</dbReference>
<accession>A0ABZ3CT07</accession>
<keyword evidence="3" id="KW-1185">Reference proteome</keyword>
<dbReference type="EMBL" id="CP151919">
    <property type="protein sequence ID" value="XAD54287.1"/>
    <property type="molecule type" value="Genomic_DNA"/>
</dbReference>
<feature type="domain" description="Mandelate racemase/muconate lactonizing enzyme C-terminal" evidence="1">
    <location>
        <begin position="149"/>
        <end position="246"/>
    </location>
</feature>
<dbReference type="InterPro" id="IPR029017">
    <property type="entry name" value="Enolase-like_N"/>
</dbReference>
<dbReference type="PANTHER" id="PTHR48080">
    <property type="entry name" value="D-GALACTONATE DEHYDRATASE-RELATED"/>
    <property type="match status" value="1"/>
</dbReference>
<dbReference type="Gene3D" id="3.20.20.120">
    <property type="entry name" value="Enolase-like C-terminal domain"/>
    <property type="match status" value="1"/>
</dbReference>
<dbReference type="RefSeq" id="WP_162302602.1">
    <property type="nucleotide sequence ID" value="NZ_CP151919.1"/>
</dbReference>
<sequence length="392" mass="43408">MKIQALNIFLLEVPLGGQIFNPRILWHRKQSVLVRLVTEEGVEGWGECWCFDNSADALIRFLQSEIRPRVLGADANDPAGLWQDLWSMASLNGRHGMMAAALSGVDIALHDVLGKRTGRALGAAISIEPLRDRIPVYASGGLYRKDDAPVRLADEMRCYVAAGHNRIKMKIGALAFEQDVARVRAVREAVGPDVGLIVDAVYSLDRARAEKWLGVWREFDVEAVQAPFPTHCWEEMRWLNRDCGVPVMVFEAESRFEIFRALLEFEAIGALQFSPIAVGGITAARRLIALASDYRCDVSLQCSSTWLTEKVALEIARGHSQVRHVELHTLHTALFDQTAAGELQVRDGQLSLASCVGLGVSPDVSRLLCVDEQLPDMQKIPTPNGHLRRVGD</sequence>
<evidence type="ECO:0000259" key="1">
    <source>
        <dbReference type="SMART" id="SM00922"/>
    </source>
</evidence>
<dbReference type="InterPro" id="IPR034593">
    <property type="entry name" value="DgoD-like"/>
</dbReference>
<name>A0ABZ3CT07_9GAMM</name>
<proteinExistence type="predicted"/>
<evidence type="ECO:0000313" key="2">
    <source>
        <dbReference type="EMBL" id="XAD54287.1"/>
    </source>
</evidence>
<dbReference type="SUPFAM" id="SSF54826">
    <property type="entry name" value="Enolase N-terminal domain-like"/>
    <property type="match status" value="1"/>
</dbReference>
<dbReference type="Pfam" id="PF02746">
    <property type="entry name" value="MR_MLE_N"/>
    <property type="match status" value="1"/>
</dbReference>
<dbReference type="InterPro" id="IPR036849">
    <property type="entry name" value="Enolase-like_C_sf"/>
</dbReference>
<reference evidence="2 3" key="1">
    <citation type="submission" date="2024-04" db="EMBL/GenBank/DDBJ databases">
        <title>Salinicola lusitanus LLJ914,a marine bacterium isolated from the Okinawa Trough.</title>
        <authorList>
            <person name="Li J."/>
        </authorList>
    </citation>
    <scope>NUCLEOTIDE SEQUENCE [LARGE SCALE GENOMIC DNA]</scope>
    <source>
        <strain evidence="2 3">LLJ914</strain>
    </source>
</reference>
<organism evidence="2 3">
    <name type="scientific">Salinicola lusitanus</name>
    <dbReference type="NCBI Taxonomy" id="1949085"/>
    <lineage>
        <taxon>Bacteria</taxon>
        <taxon>Pseudomonadati</taxon>
        <taxon>Pseudomonadota</taxon>
        <taxon>Gammaproteobacteria</taxon>
        <taxon>Oceanospirillales</taxon>
        <taxon>Halomonadaceae</taxon>
        <taxon>Salinicola</taxon>
    </lineage>
</organism>
<evidence type="ECO:0000313" key="3">
    <source>
        <dbReference type="Proteomes" id="UP001453229"/>
    </source>
</evidence>
<dbReference type="Gene3D" id="3.30.390.10">
    <property type="entry name" value="Enolase-like, N-terminal domain"/>
    <property type="match status" value="1"/>
</dbReference>
<dbReference type="InterPro" id="IPR013341">
    <property type="entry name" value="Mandelate_racemase_N_dom"/>
</dbReference>
<gene>
    <name evidence="2" type="ORF">AAGT95_21105</name>
</gene>
<dbReference type="SUPFAM" id="SSF51604">
    <property type="entry name" value="Enolase C-terminal domain-like"/>
    <property type="match status" value="1"/>
</dbReference>
<dbReference type="CDD" id="cd03316">
    <property type="entry name" value="MR_like"/>
    <property type="match status" value="1"/>
</dbReference>
<dbReference type="Pfam" id="PF13378">
    <property type="entry name" value="MR_MLE_C"/>
    <property type="match status" value="1"/>
</dbReference>
<dbReference type="Proteomes" id="UP001453229">
    <property type="component" value="Chromosome"/>
</dbReference>
<dbReference type="InterPro" id="IPR013342">
    <property type="entry name" value="Mandelate_racemase_C"/>
</dbReference>